<dbReference type="SUPFAM" id="SSF55797">
    <property type="entry name" value="PR-1-like"/>
    <property type="match status" value="1"/>
</dbReference>
<dbReference type="EMBL" id="WEGJ01000005">
    <property type="protein sequence ID" value="MQY12224.1"/>
    <property type="molecule type" value="Genomic_DNA"/>
</dbReference>
<dbReference type="PANTHER" id="PTHR31157:SF1">
    <property type="entry name" value="SCP DOMAIN-CONTAINING PROTEIN"/>
    <property type="match status" value="1"/>
</dbReference>
<dbReference type="CDD" id="cd05379">
    <property type="entry name" value="CAP_bacterial"/>
    <property type="match status" value="1"/>
</dbReference>
<organism evidence="4 5">
    <name type="scientific">Streptomyces smaragdinus</name>
    <dbReference type="NCBI Taxonomy" id="2585196"/>
    <lineage>
        <taxon>Bacteria</taxon>
        <taxon>Bacillati</taxon>
        <taxon>Actinomycetota</taxon>
        <taxon>Actinomycetes</taxon>
        <taxon>Kitasatosporales</taxon>
        <taxon>Streptomycetaceae</taxon>
        <taxon>Streptomyces</taxon>
    </lineage>
</organism>
<dbReference type="OrthoDB" id="68195at2"/>
<feature type="compositionally biased region" description="Low complexity" evidence="1">
    <location>
        <begin position="107"/>
        <end position="148"/>
    </location>
</feature>
<evidence type="ECO:0000256" key="2">
    <source>
        <dbReference type="SAM" id="Phobius"/>
    </source>
</evidence>
<dbReference type="InterPro" id="IPR014044">
    <property type="entry name" value="CAP_dom"/>
</dbReference>
<evidence type="ECO:0000256" key="1">
    <source>
        <dbReference type="SAM" id="MobiDB-lite"/>
    </source>
</evidence>
<keyword evidence="2" id="KW-1133">Transmembrane helix</keyword>
<feature type="region of interest" description="Disordered" evidence="1">
    <location>
        <begin position="1"/>
        <end position="34"/>
    </location>
</feature>
<feature type="compositionally biased region" description="Polar residues" evidence="1">
    <location>
        <begin position="85"/>
        <end position="105"/>
    </location>
</feature>
<dbReference type="Pfam" id="PF00188">
    <property type="entry name" value="CAP"/>
    <property type="match status" value="1"/>
</dbReference>
<proteinExistence type="predicted"/>
<reference evidence="4 5" key="1">
    <citation type="submission" date="2019-10" db="EMBL/GenBank/DDBJ databases">
        <title>Streptomyces smaragdinus sp. nov. and Streptomyces fabii sp. nov., isolated from the gut of fungus growing-termite Macrotermes natalensis.</title>
        <authorList>
            <person name="Schwitalla J."/>
            <person name="Benndorf R."/>
            <person name="Martin K."/>
            <person name="De Beer W."/>
            <person name="Kaster A.-K."/>
            <person name="Vollmers J."/>
            <person name="Poulsen M."/>
            <person name="Beemelmanns C."/>
        </authorList>
    </citation>
    <scope>NUCLEOTIDE SEQUENCE [LARGE SCALE GENOMIC DNA]</scope>
    <source>
        <strain evidence="4 5">RB5</strain>
    </source>
</reference>
<gene>
    <name evidence="4" type="ORF">SRB5_23570</name>
</gene>
<dbReference type="Proteomes" id="UP000466345">
    <property type="component" value="Unassembled WGS sequence"/>
</dbReference>
<evidence type="ECO:0000259" key="3">
    <source>
        <dbReference type="Pfam" id="PF00188"/>
    </source>
</evidence>
<keyword evidence="2" id="KW-0472">Membrane</keyword>
<dbReference type="Gene3D" id="3.40.33.10">
    <property type="entry name" value="CAP"/>
    <property type="match status" value="1"/>
</dbReference>
<keyword evidence="2" id="KW-0812">Transmembrane</keyword>
<sequence length="286" mass="28478">MGRHRRSADATGTISVPAHQEAGSTGRGQHRRHNPARVGMLGASAAVAVGALAIGGGAVGSGLAGGQGPDSGGPSARADGAASLEPQSGGQKPTSGPSESPSASPTEKATPSKKPSAKAPAPKPSTKAPAPTTAAPAPSTEAPAPEASKPAEKPTAKPVDTATAAEAEVLRLVNQERAKAGCQPVTADAELAALAGAYSADMAARGFFDHTDPDGDDPWERAEAAGVSNVGGENIARGQANAQSVMDAWMASEGHRANILNCDFKTLGVGAYFASGGPWWTQSFGY</sequence>
<protein>
    <recommendedName>
        <fullName evidence="3">SCP domain-containing protein</fullName>
    </recommendedName>
</protein>
<dbReference type="RefSeq" id="WP_153451586.1">
    <property type="nucleotide sequence ID" value="NZ_WEGJ01000005.1"/>
</dbReference>
<keyword evidence="5" id="KW-1185">Reference proteome</keyword>
<comment type="caution">
    <text evidence="4">The sequence shown here is derived from an EMBL/GenBank/DDBJ whole genome shotgun (WGS) entry which is preliminary data.</text>
</comment>
<evidence type="ECO:0000313" key="5">
    <source>
        <dbReference type="Proteomes" id="UP000466345"/>
    </source>
</evidence>
<accession>A0A7K0CHK1</accession>
<feature type="region of interest" description="Disordered" evidence="1">
    <location>
        <begin position="64"/>
        <end position="159"/>
    </location>
</feature>
<evidence type="ECO:0000313" key="4">
    <source>
        <dbReference type="EMBL" id="MQY12224.1"/>
    </source>
</evidence>
<dbReference type="AlphaFoldDB" id="A0A7K0CHK1"/>
<dbReference type="InterPro" id="IPR035940">
    <property type="entry name" value="CAP_sf"/>
</dbReference>
<feature type="transmembrane region" description="Helical" evidence="2">
    <location>
        <begin position="38"/>
        <end position="59"/>
    </location>
</feature>
<dbReference type="PANTHER" id="PTHR31157">
    <property type="entry name" value="SCP DOMAIN-CONTAINING PROTEIN"/>
    <property type="match status" value="1"/>
</dbReference>
<feature type="domain" description="SCP" evidence="3">
    <location>
        <begin position="170"/>
        <end position="283"/>
    </location>
</feature>
<name>A0A7K0CHK1_9ACTN</name>